<proteinExistence type="predicted"/>
<accession>A0A401SFI2</accession>
<name>A0A401SFI2_CHIPU</name>
<evidence type="ECO:0000313" key="3">
    <source>
        <dbReference type="Proteomes" id="UP000287033"/>
    </source>
</evidence>
<comment type="caution">
    <text evidence="2">The sequence shown here is derived from an EMBL/GenBank/DDBJ whole genome shotgun (WGS) entry which is preliminary data.</text>
</comment>
<sequence>MPEGVILWRRQIPLTQMTRAGPAEAATSAAGTRGTFPRKKSHFRELQAFWTGSQLCILSNATGAEAISGTKAVSKRGSPAGQLNPGMEDQ</sequence>
<gene>
    <name evidence="2" type="ORF">chiPu_0007604</name>
</gene>
<dbReference type="EMBL" id="BEZZ01000237">
    <property type="protein sequence ID" value="GCC29167.1"/>
    <property type="molecule type" value="Genomic_DNA"/>
</dbReference>
<dbReference type="AlphaFoldDB" id="A0A401SFI2"/>
<keyword evidence="3" id="KW-1185">Reference proteome</keyword>
<evidence type="ECO:0000313" key="2">
    <source>
        <dbReference type="EMBL" id="GCC29167.1"/>
    </source>
</evidence>
<reference evidence="2 3" key="1">
    <citation type="journal article" date="2018" name="Nat. Ecol. Evol.">
        <title>Shark genomes provide insights into elasmobranch evolution and the origin of vertebrates.</title>
        <authorList>
            <person name="Hara Y"/>
            <person name="Yamaguchi K"/>
            <person name="Onimaru K"/>
            <person name="Kadota M"/>
            <person name="Koyanagi M"/>
            <person name="Keeley SD"/>
            <person name="Tatsumi K"/>
            <person name="Tanaka K"/>
            <person name="Motone F"/>
            <person name="Kageyama Y"/>
            <person name="Nozu R"/>
            <person name="Adachi N"/>
            <person name="Nishimura O"/>
            <person name="Nakagawa R"/>
            <person name="Tanegashima C"/>
            <person name="Kiyatake I"/>
            <person name="Matsumoto R"/>
            <person name="Murakumo K"/>
            <person name="Nishida K"/>
            <person name="Terakita A"/>
            <person name="Kuratani S"/>
            <person name="Sato K"/>
            <person name="Hyodo S Kuraku.S."/>
        </authorList>
    </citation>
    <scope>NUCLEOTIDE SEQUENCE [LARGE SCALE GENOMIC DNA]</scope>
</reference>
<dbReference type="Proteomes" id="UP000287033">
    <property type="component" value="Unassembled WGS sequence"/>
</dbReference>
<organism evidence="2 3">
    <name type="scientific">Chiloscyllium punctatum</name>
    <name type="common">Brownbanded bambooshark</name>
    <name type="synonym">Hemiscyllium punctatum</name>
    <dbReference type="NCBI Taxonomy" id="137246"/>
    <lineage>
        <taxon>Eukaryota</taxon>
        <taxon>Metazoa</taxon>
        <taxon>Chordata</taxon>
        <taxon>Craniata</taxon>
        <taxon>Vertebrata</taxon>
        <taxon>Chondrichthyes</taxon>
        <taxon>Elasmobranchii</taxon>
        <taxon>Galeomorphii</taxon>
        <taxon>Galeoidea</taxon>
        <taxon>Orectolobiformes</taxon>
        <taxon>Hemiscylliidae</taxon>
        <taxon>Chiloscyllium</taxon>
    </lineage>
</organism>
<protein>
    <submittedName>
        <fullName evidence="2">Uncharacterized protein</fullName>
    </submittedName>
</protein>
<evidence type="ECO:0000256" key="1">
    <source>
        <dbReference type="SAM" id="MobiDB-lite"/>
    </source>
</evidence>
<feature type="region of interest" description="Disordered" evidence="1">
    <location>
        <begin position="69"/>
        <end position="90"/>
    </location>
</feature>